<keyword evidence="2" id="KW-1185">Reference proteome</keyword>
<dbReference type="Proteomes" id="UP000694044">
    <property type="component" value="Unassembled WGS sequence"/>
</dbReference>
<evidence type="ECO:0000313" key="2">
    <source>
        <dbReference type="Proteomes" id="UP000694044"/>
    </source>
</evidence>
<organism evidence="1 2">
    <name type="scientific">Phytophthora pseudosyringae</name>
    <dbReference type="NCBI Taxonomy" id="221518"/>
    <lineage>
        <taxon>Eukaryota</taxon>
        <taxon>Sar</taxon>
        <taxon>Stramenopiles</taxon>
        <taxon>Oomycota</taxon>
        <taxon>Peronosporomycetes</taxon>
        <taxon>Peronosporales</taxon>
        <taxon>Peronosporaceae</taxon>
        <taxon>Phytophthora</taxon>
    </lineage>
</organism>
<accession>A0A8T1VBJ7</accession>
<name>A0A8T1VBJ7_9STRA</name>
<comment type="caution">
    <text evidence="1">The sequence shown here is derived from an EMBL/GenBank/DDBJ whole genome shotgun (WGS) entry which is preliminary data.</text>
</comment>
<sequence>MCVLMVEGLDNNRGTRVTLDDGFMQPHFKAYSRKLEWLDLFHRDAHVLQVNVWDPKTRTTGRPRFQPGIVYELKKIHAVKFYRDTVQGSMQVSGAVNPGVIGKFPEFETAKRARFDHTDALHDCSCRNFPLYKLSHVLHSDKHIRSRWR</sequence>
<dbReference type="AlphaFoldDB" id="A0A8T1VBJ7"/>
<protein>
    <submittedName>
        <fullName evidence="1">Uncharacterized protein</fullName>
    </submittedName>
</protein>
<evidence type="ECO:0000313" key="1">
    <source>
        <dbReference type="EMBL" id="KAG7377613.1"/>
    </source>
</evidence>
<gene>
    <name evidence="1" type="ORF">PHYPSEUDO_011394</name>
</gene>
<dbReference type="EMBL" id="JAGDFM010000504">
    <property type="protein sequence ID" value="KAG7377613.1"/>
    <property type="molecule type" value="Genomic_DNA"/>
</dbReference>
<reference evidence="1" key="1">
    <citation type="submission" date="2021-02" db="EMBL/GenBank/DDBJ databases">
        <authorList>
            <person name="Palmer J.M."/>
        </authorList>
    </citation>
    <scope>NUCLEOTIDE SEQUENCE</scope>
    <source>
        <strain evidence="1">SCRP734</strain>
    </source>
</reference>
<dbReference type="OrthoDB" id="111018at2759"/>
<proteinExistence type="predicted"/>